<dbReference type="AlphaFoldDB" id="A0A936K4Z2"/>
<organism evidence="2 3">
    <name type="scientific">Candidatus Geothrix odensensis</name>
    <dbReference type="NCBI Taxonomy" id="2954440"/>
    <lineage>
        <taxon>Bacteria</taxon>
        <taxon>Pseudomonadati</taxon>
        <taxon>Acidobacteriota</taxon>
        <taxon>Holophagae</taxon>
        <taxon>Holophagales</taxon>
        <taxon>Holophagaceae</taxon>
        <taxon>Geothrix</taxon>
    </lineage>
</organism>
<reference evidence="2 3" key="1">
    <citation type="submission" date="2020-10" db="EMBL/GenBank/DDBJ databases">
        <title>Connecting structure to function with the recovery of over 1000 high-quality activated sludge metagenome-assembled genomes encoding full-length rRNA genes using long-read sequencing.</title>
        <authorList>
            <person name="Singleton C.M."/>
            <person name="Petriglieri F."/>
            <person name="Kristensen J.M."/>
            <person name="Kirkegaard R.H."/>
            <person name="Michaelsen T.Y."/>
            <person name="Andersen M.H."/>
            <person name="Karst S.M."/>
            <person name="Dueholm M.S."/>
            <person name="Nielsen P.H."/>
            <person name="Albertsen M."/>
        </authorList>
    </citation>
    <scope>NUCLEOTIDE SEQUENCE [LARGE SCALE GENOMIC DNA]</scope>
    <source>
        <strain evidence="2">OdNE_18-Q3-R46-58_MAXAC.008</strain>
    </source>
</reference>
<name>A0A936K4Z2_9BACT</name>
<dbReference type="Proteomes" id="UP000709959">
    <property type="component" value="Unassembled WGS sequence"/>
</dbReference>
<dbReference type="Pfam" id="PF14352">
    <property type="entry name" value="DUF4402"/>
    <property type="match status" value="1"/>
</dbReference>
<evidence type="ECO:0000313" key="3">
    <source>
        <dbReference type="Proteomes" id="UP000709959"/>
    </source>
</evidence>
<dbReference type="InterPro" id="IPR025514">
    <property type="entry name" value="DUF4402"/>
</dbReference>
<dbReference type="EMBL" id="JADKCH010000001">
    <property type="protein sequence ID" value="MBK8571131.1"/>
    <property type="molecule type" value="Genomic_DNA"/>
</dbReference>
<feature type="chain" id="PRO_5036930775" evidence="1">
    <location>
        <begin position="19"/>
        <end position="174"/>
    </location>
</feature>
<accession>A0A936K4Z2</accession>
<protein>
    <submittedName>
        <fullName evidence="2">DUF4402 domain-containing protein</fullName>
    </submittedName>
</protein>
<gene>
    <name evidence="2" type="ORF">IPN91_00525</name>
</gene>
<keyword evidence="1" id="KW-0732">Signal</keyword>
<evidence type="ECO:0000256" key="1">
    <source>
        <dbReference type="SAM" id="SignalP"/>
    </source>
</evidence>
<evidence type="ECO:0000313" key="2">
    <source>
        <dbReference type="EMBL" id="MBK8571131.1"/>
    </source>
</evidence>
<sequence>MRTFITLALIAGCATLFANGNSDKATAKTRVSIYAPITIVKTADLDFGAIVMDGFTGGSVDISENSGIPTYTDCAALSGSKARQPQLAVFHVRFDKDLAWSRSATVATVDGCTYSPVEMSPLTPCVLNGTYDGKDFTDKDGTNKEHFLVGGKLTIPANTFGEKTGTLEVTVAYN</sequence>
<comment type="caution">
    <text evidence="2">The sequence shown here is derived from an EMBL/GenBank/DDBJ whole genome shotgun (WGS) entry which is preliminary data.</text>
</comment>
<proteinExistence type="predicted"/>
<feature type="signal peptide" evidence="1">
    <location>
        <begin position="1"/>
        <end position="18"/>
    </location>
</feature>